<sequence length="128" mass="14048">MPSFPIFKSFQQQQQTTTSTIDQPPTNTRRSSISAIVPPPGNIAGQTSSVFSDHVVHHAQLESVSSSSIAHESPGGRLLRSASLAAQYSQIPHQSGQQQERQQQSSWFGTGKSGQFQQHYNSEDMFMS</sequence>
<feature type="compositionally biased region" description="Low complexity" evidence="1">
    <location>
        <begin position="94"/>
        <end position="106"/>
    </location>
</feature>
<keyword evidence="3" id="KW-1185">Reference proteome</keyword>
<evidence type="ECO:0000313" key="2">
    <source>
        <dbReference type="EMBL" id="KAG9064374.1"/>
    </source>
</evidence>
<evidence type="ECO:0000256" key="1">
    <source>
        <dbReference type="SAM" id="MobiDB-lite"/>
    </source>
</evidence>
<dbReference type="Proteomes" id="UP000707451">
    <property type="component" value="Unassembled WGS sequence"/>
</dbReference>
<dbReference type="OrthoDB" id="10586213at2759"/>
<dbReference type="EMBL" id="JAHRHY010000014">
    <property type="protein sequence ID" value="KAG9064374.1"/>
    <property type="molecule type" value="Genomic_DNA"/>
</dbReference>
<gene>
    <name evidence="2" type="ORF">KI688_003562</name>
</gene>
<organism evidence="2 3">
    <name type="scientific">Linnemannia hyalina</name>
    <dbReference type="NCBI Taxonomy" id="64524"/>
    <lineage>
        <taxon>Eukaryota</taxon>
        <taxon>Fungi</taxon>
        <taxon>Fungi incertae sedis</taxon>
        <taxon>Mucoromycota</taxon>
        <taxon>Mortierellomycotina</taxon>
        <taxon>Mortierellomycetes</taxon>
        <taxon>Mortierellales</taxon>
        <taxon>Mortierellaceae</taxon>
        <taxon>Linnemannia</taxon>
    </lineage>
</organism>
<evidence type="ECO:0000313" key="3">
    <source>
        <dbReference type="Proteomes" id="UP000707451"/>
    </source>
</evidence>
<protein>
    <submittedName>
        <fullName evidence="2">Uncharacterized protein</fullName>
    </submittedName>
</protein>
<feature type="region of interest" description="Disordered" evidence="1">
    <location>
        <begin position="63"/>
        <end position="128"/>
    </location>
</feature>
<accession>A0A9P8BPZ7</accession>
<feature type="region of interest" description="Disordered" evidence="1">
    <location>
        <begin position="1"/>
        <end position="46"/>
    </location>
</feature>
<reference evidence="2" key="1">
    <citation type="submission" date="2021-06" db="EMBL/GenBank/DDBJ databases">
        <title>Genome Sequence of Mortierella hyaline Strain SCG-10, a Cold-Adapted, Nitrate-Reducing Fungus Isolated from Soil in Minnesota, USA.</title>
        <authorList>
            <person name="Aldossari N."/>
        </authorList>
    </citation>
    <scope>NUCLEOTIDE SEQUENCE</scope>
    <source>
        <strain evidence="2">SCG-10</strain>
    </source>
</reference>
<feature type="compositionally biased region" description="Low complexity" evidence="1">
    <location>
        <begin position="11"/>
        <end position="28"/>
    </location>
</feature>
<comment type="caution">
    <text evidence="2">The sequence shown here is derived from an EMBL/GenBank/DDBJ whole genome shotgun (WGS) entry which is preliminary data.</text>
</comment>
<proteinExistence type="predicted"/>
<feature type="compositionally biased region" description="Polar residues" evidence="1">
    <location>
        <begin position="84"/>
        <end position="93"/>
    </location>
</feature>
<name>A0A9P8BPZ7_9FUNG</name>
<dbReference type="AlphaFoldDB" id="A0A9P8BPZ7"/>